<gene>
    <name evidence="1" type="ORF">E2C01_017230</name>
</gene>
<proteinExistence type="predicted"/>
<name>A0A5B7DSU6_PORTR</name>
<dbReference type="EMBL" id="VSRR010001294">
    <property type="protein sequence ID" value="MPC24154.1"/>
    <property type="molecule type" value="Genomic_DNA"/>
</dbReference>
<evidence type="ECO:0000313" key="2">
    <source>
        <dbReference type="Proteomes" id="UP000324222"/>
    </source>
</evidence>
<protein>
    <submittedName>
        <fullName evidence="1">Uncharacterized protein</fullName>
    </submittedName>
</protein>
<comment type="caution">
    <text evidence="1">The sequence shown here is derived from an EMBL/GenBank/DDBJ whole genome shotgun (WGS) entry which is preliminary data.</text>
</comment>
<keyword evidence="2" id="KW-1185">Reference proteome</keyword>
<evidence type="ECO:0000313" key="1">
    <source>
        <dbReference type="EMBL" id="MPC24154.1"/>
    </source>
</evidence>
<dbReference type="Proteomes" id="UP000324222">
    <property type="component" value="Unassembled WGS sequence"/>
</dbReference>
<sequence>MDDASLQLKHFVTVFTLCKNSCSSRVVLCRASVAVPQNTACLEARQSGLAVAPAAPRRRPIVGTLVRGVTNDA</sequence>
<reference evidence="1 2" key="1">
    <citation type="submission" date="2019-05" db="EMBL/GenBank/DDBJ databases">
        <title>Another draft genome of Portunus trituberculatus and its Hox gene families provides insights of decapod evolution.</title>
        <authorList>
            <person name="Jeong J.-H."/>
            <person name="Song I."/>
            <person name="Kim S."/>
            <person name="Choi T."/>
            <person name="Kim D."/>
            <person name="Ryu S."/>
            <person name="Kim W."/>
        </authorList>
    </citation>
    <scope>NUCLEOTIDE SEQUENCE [LARGE SCALE GENOMIC DNA]</scope>
    <source>
        <tissue evidence="1">Muscle</tissue>
    </source>
</reference>
<accession>A0A5B7DSU6</accession>
<dbReference type="AlphaFoldDB" id="A0A5B7DSU6"/>
<organism evidence="1 2">
    <name type="scientific">Portunus trituberculatus</name>
    <name type="common">Swimming crab</name>
    <name type="synonym">Neptunus trituberculatus</name>
    <dbReference type="NCBI Taxonomy" id="210409"/>
    <lineage>
        <taxon>Eukaryota</taxon>
        <taxon>Metazoa</taxon>
        <taxon>Ecdysozoa</taxon>
        <taxon>Arthropoda</taxon>
        <taxon>Crustacea</taxon>
        <taxon>Multicrustacea</taxon>
        <taxon>Malacostraca</taxon>
        <taxon>Eumalacostraca</taxon>
        <taxon>Eucarida</taxon>
        <taxon>Decapoda</taxon>
        <taxon>Pleocyemata</taxon>
        <taxon>Brachyura</taxon>
        <taxon>Eubrachyura</taxon>
        <taxon>Portunoidea</taxon>
        <taxon>Portunidae</taxon>
        <taxon>Portuninae</taxon>
        <taxon>Portunus</taxon>
    </lineage>
</organism>